<keyword evidence="10" id="KW-1185">Reference proteome</keyword>
<dbReference type="InterPro" id="IPR035903">
    <property type="entry name" value="HesB-like_dom_sf"/>
</dbReference>
<accession>A0ABY6BDE0</accession>
<dbReference type="Proteomes" id="UP001064632">
    <property type="component" value="Chromosome"/>
</dbReference>
<proteinExistence type="inferred from homology"/>
<dbReference type="SUPFAM" id="SSF117916">
    <property type="entry name" value="Fe-S cluster assembly (FSCA) domain-like"/>
    <property type="match status" value="1"/>
</dbReference>
<evidence type="ECO:0000259" key="8">
    <source>
        <dbReference type="Pfam" id="PF01521"/>
    </source>
</evidence>
<dbReference type="Gene3D" id="2.60.300.12">
    <property type="entry name" value="HesB-like domain"/>
    <property type="match status" value="1"/>
</dbReference>
<evidence type="ECO:0000256" key="3">
    <source>
        <dbReference type="ARBA" id="ARBA00023004"/>
    </source>
</evidence>
<evidence type="ECO:0000256" key="1">
    <source>
        <dbReference type="ARBA" id="ARBA00022485"/>
    </source>
</evidence>
<keyword evidence="1 5" id="KW-0004">4Fe-4S</keyword>
<dbReference type="Pfam" id="PF01106">
    <property type="entry name" value="NifU"/>
    <property type="match status" value="1"/>
</dbReference>
<evidence type="ECO:0000256" key="5">
    <source>
        <dbReference type="HAMAP-Rule" id="MF_01637"/>
    </source>
</evidence>
<feature type="domain" description="Core" evidence="8">
    <location>
        <begin position="2"/>
        <end position="99"/>
    </location>
</feature>
<sequence>MINISERAQQHFLRLIEQQDIPQLGIRLRAVKAGTPAADCQLEFCEPADLAGDEWTVECHGFNLYIDATSAPFLDAADIDFEPNPTGGQLTIRAPKIKGAAPGEGASLVERVRYVIETEINPRVASHGGRVSLEEITADGVVMLRFGGGCHGCGMADVTLKHGVEKTLRERIPEITAVRDATDHSSGEKPYFSREEAGKSALA</sequence>
<feature type="region of interest" description="Disordered" evidence="6">
    <location>
        <begin position="179"/>
        <end position="203"/>
    </location>
</feature>
<protein>
    <recommendedName>
        <fullName evidence="5">Fe/S biogenesis protein NfuA</fullName>
    </recommendedName>
</protein>
<dbReference type="Pfam" id="PF01521">
    <property type="entry name" value="Fe-S_biosyn"/>
    <property type="match status" value="1"/>
</dbReference>
<dbReference type="Gene3D" id="3.30.300.130">
    <property type="entry name" value="Fe-S cluster assembly (FSCA)"/>
    <property type="match status" value="1"/>
</dbReference>
<comment type="similarity">
    <text evidence="5">Belongs to the NfuA family.</text>
</comment>
<reference evidence="9" key="1">
    <citation type="submission" date="2022-09" db="EMBL/GenBank/DDBJ databases">
        <title>Tahibacter sp. nov., isolated from a fresh water.</title>
        <authorList>
            <person name="Baek J.H."/>
            <person name="Lee J.K."/>
            <person name="Kim J.M."/>
            <person name="Jeon C.O."/>
        </authorList>
    </citation>
    <scope>NUCLEOTIDE SEQUENCE</scope>
    <source>
        <strain evidence="9">W38</strain>
    </source>
</reference>
<gene>
    <name evidence="5" type="primary">nfuA</name>
    <name evidence="9" type="ORF">N4264_20645</name>
</gene>
<keyword evidence="3 5" id="KW-0408">Iron</keyword>
<dbReference type="PANTHER" id="PTHR11178:SF51">
    <property type="entry name" value="FE_S BIOGENESIS PROTEIN NFUA"/>
    <property type="match status" value="1"/>
</dbReference>
<feature type="domain" description="NIF system FeS cluster assembly NifU C-terminal" evidence="7">
    <location>
        <begin position="112"/>
        <end position="178"/>
    </location>
</feature>
<dbReference type="PANTHER" id="PTHR11178">
    <property type="entry name" value="IRON-SULFUR CLUSTER SCAFFOLD PROTEIN NFU-RELATED"/>
    <property type="match status" value="1"/>
</dbReference>
<dbReference type="InterPro" id="IPR017726">
    <property type="entry name" value="Fe/S_biogenesis_protein_NfuA"/>
</dbReference>
<dbReference type="InterPro" id="IPR034904">
    <property type="entry name" value="FSCA_dom_sf"/>
</dbReference>
<name>A0ABY6BDE0_9GAMM</name>
<evidence type="ECO:0000256" key="2">
    <source>
        <dbReference type="ARBA" id="ARBA00022723"/>
    </source>
</evidence>
<feature type="binding site" evidence="5">
    <location>
        <position position="150"/>
    </location>
    <ligand>
        <name>[4Fe-4S] cluster</name>
        <dbReference type="ChEBI" id="CHEBI:49883"/>
    </ligand>
</feature>
<dbReference type="RefSeq" id="WP_261694106.1">
    <property type="nucleotide sequence ID" value="NZ_CP104694.1"/>
</dbReference>
<comment type="cofactor">
    <cofactor evidence="5">
        <name>[4Fe-4S] cluster</name>
        <dbReference type="ChEBI" id="CHEBI:49883"/>
    </cofactor>
    <text evidence="5">Binds 1 [4Fe-4S] cluster per subunit. The cluster is presumably bound at the interface of two monomers.</text>
</comment>
<comment type="function">
    <text evidence="5">Involved in iron-sulfur cluster biogenesis. Binds a 4Fe-4S cluster, can transfer this cluster to apoproteins, and thereby intervenes in the maturation of Fe/S proteins. Could also act as a scaffold/chaperone for damaged Fe/S proteins.</text>
</comment>
<keyword evidence="4 5" id="KW-0411">Iron-sulfur</keyword>
<organism evidence="9 10">
    <name type="scientific">Tahibacter amnicola</name>
    <dbReference type="NCBI Taxonomy" id="2976241"/>
    <lineage>
        <taxon>Bacteria</taxon>
        <taxon>Pseudomonadati</taxon>
        <taxon>Pseudomonadota</taxon>
        <taxon>Gammaproteobacteria</taxon>
        <taxon>Lysobacterales</taxon>
        <taxon>Rhodanobacteraceae</taxon>
        <taxon>Tahibacter</taxon>
    </lineage>
</organism>
<feature type="compositionally biased region" description="Basic and acidic residues" evidence="6">
    <location>
        <begin position="180"/>
        <end position="203"/>
    </location>
</feature>
<dbReference type="HAMAP" id="MF_01637">
    <property type="entry name" value="Fe_S_biogen_NfuA"/>
    <property type="match status" value="1"/>
</dbReference>
<dbReference type="SUPFAM" id="SSF89360">
    <property type="entry name" value="HesB-like domain"/>
    <property type="match status" value="1"/>
</dbReference>
<dbReference type="InterPro" id="IPR000361">
    <property type="entry name" value="ATAP_core_dom"/>
</dbReference>
<evidence type="ECO:0000313" key="10">
    <source>
        <dbReference type="Proteomes" id="UP001064632"/>
    </source>
</evidence>
<dbReference type="EMBL" id="CP104694">
    <property type="protein sequence ID" value="UXI67130.1"/>
    <property type="molecule type" value="Genomic_DNA"/>
</dbReference>
<comment type="subunit">
    <text evidence="5">Homodimer.</text>
</comment>
<dbReference type="InterPro" id="IPR001075">
    <property type="entry name" value="NIF_FeS_clus_asmbl_NifU_C"/>
</dbReference>
<evidence type="ECO:0000256" key="6">
    <source>
        <dbReference type="SAM" id="MobiDB-lite"/>
    </source>
</evidence>
<evidence type="ECO:0000259" key="7">
    <source>
        <dbReference type="Pfam" id="PF01106"/>
    </source>
</evidence>
<evidence type="ECO:0000313" key="9">
    <source>
        <dbReference type="EMBL" id="UXI67130.1"/>
    </source>
</evidence>
<keyword evidence="2 5" id="KW-0479">Metal-binding</keyword>
<evidence type="ECO:0000256" key="4">
    <source>
        <dbReference type="ARBA" id="ARBA00023014"/>
    </source>
</evidence>
<feature type="binding site" evidence="5">
    <location>
        <position position="153"/>
    </location>
    <ligand>
        <name>[4Fe-4S] cluster</name>
        <dbReference type="ChEBI" id="CHEBI:49883"/>
    </ligand>
</feature>